<dbReference type="Proteomes" id="UP000214646">
    <property type="component" value="Unassembled WGS sequence"/>
</dbReference>
<evidence type="ECO:0000259" key="6">
    <source>
        <dbReference type="Pfam" id="PF00877"/>
    </source>
</evidence>
<name>A0A225DUK3_9BACT</name>
<comment type="similarity">
    <text evidence="1">Belongs to the peptidase C40 family.</text>
</comment>
<dbReference type="AlphaFoldDB" id="A0A225DUK3"/>
<evidence type="ECO:0000313" key="7">
    <source>
        <dbReference type="EMBL" id="OWK45082.1"/>
    </source>
</evidence>
<dbReference type="OrthoDB" id="258587at2"/>
<dbReference type="GO" id="GO:0008234">
    <property type="term" value="F:cysteine-type peptidase activity"/>
    <property type="evidence" value="ECO:0007669"/>
    <property type="project" value="UniProtKB-KW"/>
</dbReference>
<keyword evidence="8" id="KW-1185">Reference proteome</keyword>
<sequence>MTRRLFPLVGMVVAPILALADEPKAAEYRSPYSVRFTHPVKELIRDLEETDRGKAQDSAVVPFPEWYSPAIRTRWGVWGPAARHYPHPEYVDGKSADWKRERVVAAALRFQGYGYQHHHVPDWNPPADWPWLKVQAGHNGKGVDCSNYTAFVYNQAFGIKPTGAIREQSEQLEMKGPDGKKVRAERIELPGAYADRPKSLKTGDLLFIKGKVDGDITHVVIWVGSIGRSPDDTPLILDSHGQGVKDAAGVNIPDGIQLRPFRENSWYGRCASHAIRIIRDE</sequence>
<keyword evidence="2" id="KW-0645">Protease</keyword>
<dbReference type="Gene3D" id="3.90.1720.10">
    <property type="entry name" value="endopeptidase domain like (from Nostoc punctiforme)"/>
    <property type="match status" value="1"/>
</dbReference>
<evidence type="ECO:0000256" key="2">
    <source>
        <dbReference type="ARBA" id="ARBA00022670"/>
    </source>
</evidence>
<evidence type="ECO:0000256" key="3">
    <source>
        <dbReference type="ARBA" id="ARBA00022801"/>
    </source>
</evidence>
<proteinExistence type="inferred from homology"/>
<dbReference type="SUPFAM" id="SSF54001">
    <property type="entry name" value="Cysteine proteinases"/>
    <property type="match status" value="1"/>
</dbReference>
<gene>
    <name evidence="7" type="ORF">FRUB_01413</name>
</gene>
<evidence type="ECO:0000256" key="1">
    <source>
        <dbReference type="ARBA" id="ARBA00007074"/>
    </source>
</evidence>
<evidence type="ECO:0000256" key="4">
    <source>
        <dbReference type="ARBA" id="ARBA00022807"/>
    </source>
</evidence>
<organism evidence="7 8">
    <name type="scientific">Fimbriiglobus ruber</name>
    <dbReference type="NCBI Taxonomy" id="1908690"/>
    <lineage>
        <taxon>Bacteria</taxon>
        <taxon>Pseudomonadati</taxon>
        <taxon>Planctomycetota</taxon>
        <taxon>Planctomycetia</taxon>
        <taxon>Gemmatales</taxon>
        <taxon>Gemmataceae</taxon>
        <taxon>Fimbriiglobus</taxon>
    </lineage>
</organism>
<dbReference type="InterPro" id="IPR000064">
    <property type="entry name" value="NLP_P60_dom"/>
</dbReference>
<evidence type="ECO:0000313" key="8">
    <source>
        <dbReference type="Proteomes" id="UP000214646"/>
    </source>
</evidence>
<accession>A0A225DUK3</accession>
<reference evidence="8" key="1">
    <citation type="submission" date="2017-06" db="EMBL/GenBank/DDBJ databases">
        <title>Genome analysis of Fimbriiglobus ruber SP5, the first member of the order Planctomycetales with confirmed chitinolytic capability.</title>
        <authorList>
            <person name="Ravin N.V."/>
            <person name="Rakitin A.L."/>
            <person name="Ivanova A.A."/>
            <person name="Beletsky A.V."/>
            <person name="Kulichevskaya I.S."/>
            <person name="Mardanov A.V."/>
            <person name="Dedysh S.N."/>
        </authorList>
    </citation>
    <scope>NUCLEOTIDE SEQUENCE [LARGE SCALE GENOMIC DNA]</scope>
    <source>
        <strain evidence="8">SP5</strain>
    </source>
</reference>
<dbReference type="RefSeq" id="WP_088252858.1">
    <property type="nucleotide sequence ID" value="NZ_NIDE01000002.1"/>
</dbReference>
<keyword evidence="4" id="KW-0788">Thiol protease</keyword>
<dbReference type="Pfam" id="PF00877">
    <property type="entry name" value="NLPC_P60"/>
    <property type="match status" value="1"/>
</dbReference>
<dbReference type="InterPro" id="IPR038765">
    <property type="entry name" value="Papain-like_cys_pep_sf"/>
</dbReference>
<evidence type="ECO:0000256" key="5">
    <source>
        <dbReference type="SAM" id="SignalP"/>
    </source>
</evidence>
<comment type="caution">
    <text evidence="7">The sequence shown here is derived from an EMBL/GenBank/DDBJ whole genome shotgun (WGS) entry which is preliminary data.</text>
</comment>
<keyword evidence="3" id="KW-0378">Hydrolase</keyword>
<feature type="signal peptide" evidence="5">
    <location>
        <begin position="1"/>
        <end position="20"/>
    </location>
</feature>
<dbReference type="EMBL" id="NIDE01000002">
    <property type="protein sequence ID" value="OWK45082.1"/>
    <property type="molecule type" value="Genomic_DNA"/>
</dbReference>
<feature type="chain" id="PRO_5012171993" description="NlpC/P60 domain-containing protein" evidence="5">
    <location>
        <begin position="21"/>
        <end position="281"/>
    </location>
</feature>
<protein>
    <recommendedName>
        <fullName evidence="6">NlpC/P60 domain-containing protein</fullName>
    </recommendedName>
</protein>
<keyword evidence="5" id="KW-0732">Signal</keyword>
<dbReference type="GO" id="GO:0006508">
    <property type="term" value="P:proteolysis"/>
    <property type="evidence" value="ECO:0007669"/>
    <property type="project" value="UniProtKB-KW"/>
</dbReference>
<feature type="domain" description="NlpC/P60" evidence="6">
    <location>
        <begin position="137"/>
        <end position="224"/>
    </location>
</feature>